<dbReference type="AlphaFoldDB" id="A0A1G6HWQ7"/>
<dbReference type="GO" id="GO:0051301">
    <property type="term" value="P:cell division"/>
    <property type="evidence" value="ECO:0007669"/>
    <property type="project" value="UniProtKB-KW"/>
</dbReference>
<evidence type="ECO:0000313" key="2">
    <source>
        <dbReference type="EMBL" id="TGG88991.1"/>
    </source>
</evidence>
<accession>A0A1G6HWQ7</accession>
<dbReference type="InterPro" id="IPR036192">
    <property type="entry name" value="Cell_div_ZapA-like_sf"/>
</dbReference>
<reference evidence="2 4" key="2">
    <citation type="submission" date="2019-04" db="EMBL/GenBank/DDBJ databases">
        <title>Draft genome sequence data and analysis of a Fermenting Bacterium, Geotoga petraea strain HO-Geo1, isolated from heavy-oil petroleum reservoir in Russia.</title>
        <authorList>
            <person name="Grouzdev D.S."/>
            <person name="Semenova E.M."/>
            <person name="Sokolova D.S."/>
            <person name="Tourova T.P."/>
            <person name="Poltaraus A.B."/>
            <person name="Nazina T.N."/>
        </authorList>
    </citation>
    <scope>NUCLEOTIDE SEQUENCE [LARGE SCALE GENOMIC DNA]</scope>
    <source>
        <strain evidence="2 4">HO-Geo1</strain>
    </source>
</reference>
<dbReference type="Pfam" id="PF05164">
    <property type="entry name" value="ZapA"/>
    <property type="match status" value="1"/>
</dbReference>
<organism evidence="1 3">
    <name type="scientific">Geotoga petraea</name>
    <dbReference type="NCBI Taxonomy" id="28234"/>
    <lineage>
        <taxon>Bacteria</taxon>
        <taxon>Thermotogati</taxon>
        <taxon>Thermotogota</taxon>
        <taxon>Thermotogae</taxon>
        <taxon>Petrotogales</taxon>
        <taxon>Petrotogaceae</taxon>
        <taxon>Geotoga</taxon>
    </lineage>
</organism>
<keyword evidence="3" id="KW-1185">Reference proteome</keyword>
<dbReference type="SUPFAM" id="SSF102829">
    <property type="entry name" value="Cell division protein ZapA-like"/>
    <property type="match status" value="1"/>
</dbReference>
<dbReference type="Proteomes" id="UP000297288">
    <property type="component" value="Unassembled WGS sequence"/>
</dbReference>
<sequence length="101" mass="12056">MPNFRDVQIEILGEKYKYRVDEPEEIINKILNEIKSEVENMATNFGKDKINYILLLLLLNERLNVIKTKDEIKNIIDKFETIIKDGDYEEQKDTDSFISWE</sequence>
<dbReference type="Proteomes" id="UP000199322">
    <property type="component" value="Unassembled WGS sequence"/>
</dbReference>
<name>A0A1G6HWQ7_9BACT</name>
<dbReference type="EMBL" id="FMYV01000001">
    <property type="protein sequence ID" value="SDB98265.1"/>
    <property type="molecule type" value="Genomic_DNA"/>
</dbReference>
<dbReference type="OrthoDB" id="48111at2"/>
<dbReference type="STRING" id="28234.SAMN04488588_0139"/>
<protein>
    <submittedName>
        <fullName evidence="1">Cell division protein ZapA</fullName>
    </submittedName>
</protein>
<gene>
    <name evidence="2" type="primary">zapA</name>
    <name evidence="2" type="ORF">E4650_01995</name>
    <name evidence="1" type="ORF">SAMN04488588_0139</name>
</gene>
<dbReference type="EMBL" id="SRME01000001">
    <property type="protein sequence ID" value="TGG88991.1"/>
    <property type="molecule type" value="Genomic_DNA"/>
</dbReference>
<keyword evidence="1" id="KW-0131">Cell cycle</keyword>
<reference evidence="1 3" key="1">
    <citation type="submission" date="2016-10" db="EMBL/GenBank/DDBJ databases">
        <authorList>
            <person name="de Groot N.N."/>
        </authorList>
    </citation>
    <scope>NUCLEOTIDE SEQUENCE [LARGE SCALE GENOMIC DNA]</scope>
    <source>
        <strain evidence="1 3">WG14</strain>
    </source>
</reference>
<keyword evidence="1" id="KW-0132">Cell division</keyword>
<evidence type="ECO:0000313" key="1">
    <source>
        <dbReference type="EMBL" id="SDB98265.1"/>
    </source>
</evidence>
<evidence type="ECO:0000313" key="4">
    <source>
        <dbReference type="Proteomes" id="UP000297288"/>
    </source>
</evidence>
<dbReference type="RefSeq" id="WP_091401891.1">
    <property type="nucleotide sequence ID" value="NZ_FMYV01000001.1"/>
</dbReference>
<evidence type="ECO:0000313" key="3">
    <source>
        <dbReference type="Proteomes" id="UP000199322"/>
    </source>
</evidence>
<proteinExistence type="predicted"/>
<dbReference type="InterPro" id="IPR007838">
    <property type="entry name" value="Cell_div_ZapA-like"/>
</dbReference>